<dbReference type="Proteomes" id="UP001165422">
    <property type="component" value="Unassembled WGS sequence"/>
</dbReference>
<sequence>MKNKKKKYIIIVSAVVVCAVIFALAIKAQNVYTSTISNKQASAEKAQNKSNSTAQAGKSQSGAKDEKGNPAVSSKSSKNSASSSLDGASKVNSKTGQTSSTQGGSSQNSSAPGASSQKSVEQSSIEIIDEAHGNRVVLQKNLNGIDGQTVGYVTQKVLDGVKISYTTKGTGSTIYFSDINGLKERAEGPMSGWCYYVKKKGQSQFVKANIGSGQYVLKSGDSVIWKYVKNGM</sequence>
<organism evidence="3 4">
    <name type="scientific">Clostridium aromativorans</name>
    <dbReference type="NCBI Taxonomy" id="2836848"/>
    <lineage>
        <taxon>Bacteria</taxon>
        <taxon>Bacillati</taxon>
        <taxon>Bacillota</taxon>
        <taxon>Clostridia</taxon>
        <taxon>Eubacteriales</taxon>
        <taxon>Clostridiaceae</taxon>
        <taxon>Clostridium</taxon>
    </lineage>
</organism>
<comment type="caution">
    <text evidence="3">The sequence shown here is derived from an EMBL/GenBank/DDBJ whole genome shotgun (WGS) entry which is preliminary data.</text>
</comment>
<evidence type="ECO:0000313" key="3">
    <source>
        <dbReference type="EMBL" id="MCC9293577.1"/>
    </source>
</evidence>
<feature type="compositionally biased region" description="Low complexity" evidence="1">
    <location>
        <begin position="71"/>
        <end position="117"/>
    </location>
</feature>
<dbReference type="InterPro" id="IPR027954">
    <property type="entry name" value="Transcobalamin-like_C"/>
</dbReference>
<keyword evidence="4" id="KW-1185">Reference proteome</keyword>
<evidence type="ECO:0000256" key="1">
    <source>
        <dbReference type="SAM" id="MobiDB-lite"/>
    </source>
</evidence>
<evidence type="ECO:0000313" key="4">
    <source>
        <dbReference type="Proteomes" id="UP001165422"/>
    </source>
</evidence>
<dbReference type="RefSeq" id="WP_179978061.1">
    <property type="nucleotide sequence ID" value="NZ_JAJJPB010000001.1"/>
</dbReference>
<feature type="compositionally biased region" description="Polar residues" evidence="1">
    <location>
        <begin position="48"/>
        <end position="62"/>
    </location>
</feature>
<protein>
    <submittedName>
        <fullName evidence="3">DUF4430 domain-containing protein</fullName>
    </submittedName>
</protein>
<dbReference type="Gene3D" id="2.170.130.30">
    <property type="match status" value="1"/>
</dbReference>
<name>A0ABS8N1B0_9CLOT</name>
<proteinExistence type="predicted"/>
<feature type="region of interest" description="Disordered" evidence="1">
    <location>
        <begin position="43"/>
        <end position="123"/>
    </location>
</feature>
<gene>
    <name evidence="3" type="ORF">LN736_01645</name>
</gene>
<dbReference type="EMBL" id="JAJJPB010000001">
    <property type="protein sequence ID" value="MCC9293577.1"/>
    <property type="molecule type" value="Genomic_DNA"/>
</dbReference>
<dbReference type="Pfam" id="PF14478">
    <property type="entry name" value="DUF4430"/>
    <property type="match status" value="1"/>
</dbReference>
<accession>A0ABS8N1B0</accession>
<feature type="domain" description="Transcobalamin-like C-terminal" evidence="2">
    <location>
        <begin position="156"/>
        <end position="228"/>
    </location>
</feature>
<evidence type="ECO:0000259" key="2">
    <source>
        <dbReference type="Pfam" id="PF14478"/>
    </source>
</evidence>
<reference evidence="3" key="1">
    <citation type="submission" date="2021-11" db="EMBL/GenBank/DDBJ databases">
        <authorList>
            <person name="Qingchun L."/>
            <person name="Dong Z."/>
            <person name="Zongwei Q."/>
            <person name="Jia Z."/>
            <person name="Duotao L."/>
        </authorList>
    </citation>
    <scope>NUCLEOTIDE SEQUENCE</scope>
    <source>
        <strain evidence="3">WLY-B-L2</strain>
    </source>
</reference>